<name>A0A1W2FD61_9PSEU</name>
<proteinExistence type="predicted"/>
<evidence type="ECO:0000313" key="1">
    <source>
        <dbReference type="EMBL" id="SMD19783.1"/>
    </source>
</evidence>
<protein>
    <submittedName>
        <fullName evidence="1">Uncharacterized protein</fullName>
    </submittedName>
</protein>
<dbReference type="AlphaFoldDB" id="A0A1W2FD61"/>
<dbReference type="EMBL" id="FWYC01000013">
    <property type="protein sequence ID" value="SMD19783.1"/>
    <property type="molecule type" value="Genomic_DNA"/>
</dbReference>
<dbReference type="Proteomes" id="UP000192840">
    <property type="component" value="Unassembled WGS sequence"/>
</dbReference>
<keyword evidence="2" id="KW-1185">Reference proteome</keyword>
<reference evidence="2" key="1">
    <citation type="submission" date="2017-04" db="EMBL/GenBank/DDBJ databases">
        <authorList>
            <person name="Varghese N."/>
            <person name="Submissions S."/>
        </authorList>
    </citation>
    <scope>NUCLEOTIDE SEQUENCE [LARGE SCALE GENOMIC DNA]</scope>
    <source>
        <strain evidence="2">DSM 44073</strain>
    </source>
</reference>
<gene>
    <name evidence="1" type="ORF">SAMN05660733_05645</name>
</gene>
<evidence type="ECO:0000313" key="2">
    <source>
        <dbReference type="Proteomes" id="UP000192840"/>
    </source>
</evidence>
<organism evidence="1 2">
    <name type="scientific">Lentzea albidocapillata</name>
    <dbReference type="NCBI Taxonomy" id="40571"/>
    <lineage>
        <taxon>Bacteria</taxon>
        <taxon>Bacillati</taxon>
        <taxon>Actinomycetota</taxon>
        <taxon>Actinomycetes</taxon>
        <taxon>Pseudonocardiales</taxon>
        <taxon>Pseudonocardiaceae</taxon>
        <taxon>Lentzea</taxon>
    </lineage>
</organism>
<sequence length="83" mass="8822">MVEGRGLPLPQGRGGGARLDVFCGWGIRRLSVLGGLRHRVVVSKGCGRRPQGRGRWVAVVRRALVAARPPVSGWSGWLVGAAL</sequence>
<accession>A0A1W2FD61</accession>